<dbReference type="Proteomes" id="UP000176614">
    <property type="component" value="Unassembled WGS sequence"/>
</dbReference>
<keyword evidence="1" id="KW-0812">Transmembrane</keyword>
<reference evidence="2 3" key="1">
    <citation type="journal article" date="2016" name="Nat. Commun.">
        <title>Thousands of microbial genomes shed light on interconnected biogeochemical processes in an aquifer system.</title>
        <authorList>
            <person name="Anantharaman K."/>
            <person name="Brown C.T."/>
            <person name="Hug L.A."/>
            <person name="Sharon I."/>
            <person name="Castelle C.J."/>
            <person name="Probst A.J."/>
            <person name="Thomas B.C."/>
            <person name="Singh A."/>
            <person name="Wilkins M.J."/>
            <person name="Karaoz U."/>
            <person name="Brodie E.L."/>
            <person name="Williams K.H."/>
            <person name="Hubbard S.S."/>
            <person name="Banfield J.F."/>
        </authorList>
    </citation>
    <scope>NUCLEOTIDE SEQUENCE [LARGE SCALE GENOMIC DNA]</scope>
</reference>
<feature type="transmembrane region" description="Helical" evidence="1">
    <location>
        <begin position="6"/>
        <end position="27"/>
    </location>
</feature>
<sequence length="89" mass="10155">MDEIVLLVTRLIAGGIALALFLIGFLAELKSDKYKGMESKAKRQNMLGASNNYNALAKRFRMTARWAMYSGWTFLGLELLLLLFPILWR</sequence>
<keyword evidence="1" id="KW-0472">Membrane</keyword>
<keyword evidence="1" id="KW-1133">Transmembrane helix</keyword>
<evidence type="ECO:0000313" key="3">
    <source>
        <dbReference type="Proteomes" id="UP000176614"/>
    </source>
</evidence>
<name>A0A1F4W0I9_UNCKA</name>
<protein>
    <submittedName>
        <fullName evidence="2">Uncharacterized protein</fullName>
    </submittedName>
</protein>
<comment type="caution">
    <text evidence="2">The sequence shown here is derived from an EMBL/GenBank/DDBJ whole genome shotgun (WGS) entry which is preliminary data.</text>
</comment>
<gene>
    <name evidence="2" type="ORF">A2264_03610</name>
</gene>
<organism evidence="2 3">
    <name type="scientific">candidate division WWE3 bacterium RIFOXYA2_FULL_46_9</name>
    <dbReference type="NCBI Taxonomy" id="1802636"/>
    <lineage>
        <taxon>Bacteria</taxon>
        <taxon>Katanobacteria</taxon>
    </lineage>
</organism>
<feature type="transmembrane region" description="Helical" evidence="1">
    <location>
        <begin position="66"/>
        <end position="88"/>
    </location>
</feature>
<dbReference type="EMBL" id="MEVT01000011">
    <property type="protein sequence ID" value="OGC62939.1"/>
    <property type="molecule type" value="Genomic_DNA"/>
</dbReference>
<proteinExistence type="predicted"/>
<accession>A0A1F4W0I9</accession>
<dbReference type="AlphaFoldDB" id="A0A1F4W0I9"/>
<evidence type="ECO:0000256" key="1">
    <source>
        <dbReference type="SAM" id="Phobius"/>
    </source>
</evidence>
<evidence type="ECO:0000313" key="2">
    <source>
        <dbReference type="EMBL" id="OGC62939.1"/>
    </source>
</evidence>